<feature type="coiled-coil region" evidence="2">
    <location>
        <begin position="25"/>
        <end position="59"/>
    </location>
</feature>
<evidence type="ECO:0000313" key="4">
    <source>
        <dbReference type="EMBL" id="EPY23713.1"/>
    </source>
</evidence>
<dbReference type="Gene3D" id="1.10.10.10">
    <property type="entry name" value="Winged helix-like DNA-binding domain superfamily/Winged helix DNA-binding domain"/>
    <property type="match status" value="2"/>
</dbReference>
<dbReference type="PANTHER" id="PTHR12806">
    <property type="entry name" value="EAP30 SUBUNIT OF ELL COMPLEX"/>
    <property type="match status" value="1"/>
</dbReference>
<dbReference type="SUPFAM" id="SSF46785">
    <property type="entry name" value="Winged helix' DNA-binding domain"/>
    <property type="match status" value="2"/>
</dbReference>
<comment type="caution">
    <text evidence="4">The sequence shown here is derived from an EMBL/GenBank/DDBJ whole genome shotgun (WGS) entry which is preliminary data.</text>
</comment>
<dbReference type="InterPro" id="IPR040608">
    <property type="entry name" value="Snf8/Vps36"/>
</dbReference>
<protein>
    <submittedName>
        <fullName evidence="4">ESCRT-II complex subunit VPS22</fullName>
    </submittedName>
</protein>
<evidence type="ECO:0000256" key="1">
    <source>
        <dbReference type="ARBA" id="ARBA00009834"/>
    </source>
</evidence>
<accession>S9U453</accession>
<dbReference type="GO" id="GO:0000814">
    <property type="term" value="C:ESCRT II complex"/>
    <property type="evidence" value="ECO:0007669"/>
    <property type="project" value="InterPro"/>
</dbReference>
<evidence type="ECO:0000313" key="5">
    <source>
        <dbReference type="Proteomes" id="UP000015354"/>
    </source>
</evidence>
<dbReference type="InterPro" id="IPR036388">
    <property type="entry name" value="WH-like_DNA-bd_sf"/>
</dbReference>
<evidence type="ECO:0000256" key="2">
    <source>
        <dbReference type="SAM" id="Coils"/>
    </source>
</evidence>
<dbReference type="Gene3D" id="6.10.140.180">
    <property type="match status" value="1"/>
</dbReference>
<keyword evidence="5" id="KW-1185">Reference proteome</keyword>
<dbReference type="Pfam" id="PF04157">
    <property type="entry name" value="EAP30"/>
    <property type="match status" value="1"/>
</dbReference>
<comment type="similarity">
    <text evidence="1">Belongs to the SNF8 family.</text>
</comment>
<dbReference type="GO" id="GO:0043328">
    <property type="term" value="P:protein transport to vacuole involved in ubiquitin-dependent protein catabolic process via the multivesicular body sorting pathway"/>
    <property type="evidence" value="ECO:0007669"/>
    <property type="project" value="TreeGrafter"/>
</dbReference>
<reference evidence="4 5" key="1">
    <citation type="journal article" date="2013" name="PLoS ONE">
        <title>Predicting the Proteins of Angomonas deanei, Strigomonas culicis and Their Respective Endosymbionts Reveals New Aspects of the Trypanosomatidae Family.</title>
        <authorList>
            <person name="Motta M.C."/>
            <person name="Martins A.C."/>
            <person name="de Souza S.S."/>
            <person name="Catta-Preta C.M."/>
            <person name="Silva R."/>
            <person name="Klein C.C."/>
            <person name="de Almeida L.G."/>
            <person name="de Lima Cunha O."/>
            <person name="Ciapina L.P."/>
            <person name="Brocchi M."/>
            <person name="Colabardini A.C."/>
            <person name="de Araujo Lima B."/>
            <person name="Machado C.R."/>
            <person name="de Almeida Soares C.M."/>
            <person name="Probst C.M."/>
            <person name="de Menezes C.B."/>
            <person name="Thompson C.E."/>
            <person name="Bartholomeu D.C."/>
            <person name="Gradia D.F."/>
            <person name="Pavoni D.P."/>
            <person name="Grisard E.C."/>
            <person name="Fantinatti-Garboggini F."/>
            <person name="Marchini F.K."/>
            <person name="Rodrigues-Luiz G.F."/>
            <person name="Wagner G."/>
            <person name="Goldman G.H."/>
            <person name="Fietto J.L."/>
            <person name="Elias M.C."/>
            <person name="Goldman M.H."/>
            <person name="Sagot M.F."/>
            <person name="Pereira M."/>
            <person name="Stoco P.H."/>
            <person name="de Mendonca-Neto R.P."/>
            <person name="Teixeira S.M."/>
            <person name="Maciel T.E."/>
            <person name="de Oliveira Mendes T.A."/>
            <person name="Urmenyi T.P."/>
            <person name="de Souza W."/>
            <person name="Schenkman S."/>
            <person name="de Vasconcelos A.T."/>
        </authorList>
    </citation>
    <scope>NUCLEOTIDE SEQUENCE [LARGE SCALE GENOMIC DNA]</scope>
</reference>
<proteinExistence type="inferred from homology"/>
<dbReference type="AlphaFoldDB" id="S9U453"/>
<feature type="compositionally biased region" description="Low complexity" evidence="3">
    <location>
        <begin position="209"/>
        <end position="227"/>
    </location>
</feature>
<evidence type="ECO:0000256" key="3">
    <source>
        <dbReference type="SAM" id="MobiDB-lite"/>
    </source>
</evidence>
<dbReference type="InterPro" id="IPR016689">
    <property type="entry name" value="ESCRT-2_cplx_Snf8"/>
</dbReference>
<dbReference type="Proteomes" id="UP000015354">
    <property type="component" value="Unassembled WGS sequence"/>
</dbReference>
<dbReference type="OrthoDB" id="283883at2759"/>
<sequence>MRRGIGVAHVQQKQKTTQQMADLGAQITAERVGQVQDQLEQLEEQLRVLAKRHREEIKHDPVVRARFRQLADSLGVDLISSKKNVFAGALGLGDFYYSLAGKVVEACMKESKFCGAFVPLKHVVAAVQKSYDAVLSAGSGDKRTVISQEDVLTSLGKLHRLGAGYNVVELNGHQYIQTTPDGAGAKDQIALMNYALAQQKKKMEKARGAARAAPAPTPPASSTAAQRAAQGPLLGAAYVLGEHPLAEEGGGSAGATATLAVSDQCVSVTEREVAEGLGWEVHRTQIALERMVQDGTVWVEYRTLEGSERGGVGVGARKGSAPAKALSATESNEVWQSSSAGRGVKKGKPTSVNDNIIYWLFLATHA</sequence>
<feature type="region of interest" description="Disordered" evidence="3">
    <location>
        <begin position="205"/>
        <end position="227"/>
    </location>
</feature>
<gene>
    <name evidence="4" type="ORF">STCU_07527</name>
</gene>
<name>S9U453_9TRYP</name>
<dbReference type="InterPro" id="IPR036390">
    <property type="entry name" value="WH_DNA-bd_sf"/>
</dbReference>
<keyword evidence="2" id="KW-0175">Coiled coil</keyword>
<dbReference type="EMBL" id="ATMH01007527">
    <property type="protein sequence ID" value="EPY23713.1"/>
    <property type="molecule type" value="Genomic_DNA"/>
</dbReference>
<organism evidence="4 5">
    <name type="scientific">Strigomonas culicis</name>
    <dbReference type="NCBI Taxonomy" id="28005"/>
    <lineage>
        <taxon>Eukaryota</taxon>
        <taxon>Discoba</taxon>
        <taxon>Euglenozoa</taxon>
        <taxon>Kinetoplastea</taxon>
        <taxon>Metakinetoplastina</taxon>
        <taxon>Trypanosomatida</taxon>
        <taxon>Trypanosomatidae</taxon>
        <taxon>Strigomonadinae</taxon>
        <taxon>Strigomonas</taxon>
    </lineage>
</organism>
<dbReference type="PANTHER" id="PTHR12806:SF0">
    <property type="entry name" value="VACUOLAR-SORTING PROTEIN SNF8"/>
    <property type="match status" value="1"/>
</dbReference>